<dbReference type="RefSeq" id="WP_059416193.1">
    <property type="nucleotide sequence ID" value="NZ_DF968221.1"/>
</dbReference>
<proteinExistence type="predicted"/>
<dbReference type="Proteomes" id="UP000053859">
    <property type="component" value="Unassembled WGS sequence"/>
</dbReference>
<accession>A0A0K8PG87</accession>
<keyword evidence="2" id="KW-1185">Reference proteome</keyword>
<dbReference type="AlphaFoldDB" id="A0A0K8PG87"/>
<sequence length="82" mass="8704">MTEPIWWPQVLAATSLRRQAAGMLLAHATPTVVGGTLRLTFARADVAAAWRDSGAQAALEGAMQHCGVAIPVHVRTLTTQEV</sequence>
<organism evidence="1 2">
    <name type="scientific">Streptomyces azureus</name>
    <dbReference type="NCBI Taxonomy" id="146537"/>
    <lineage>
        <taxon>Bacteria</taxon>
        <taxon>Bacillati</taxon>
        <taxon>Actinomycetota</taxon>
        <taxon>Actinomycetes</taxon>
        <taxon>Kitasatosporales</taxon>
        <taxon>Streptomycetaceae</taxon>
        <taxon>Streptomyces</taxon>
    </lineage>
</organism>
<dbReference type="PATRIC" id="fig|146537.3.peg.1717"/>
<name>A0A0K8PG87_STRAJ</name>
<reference evidence="1" key="1">
    <citation type="journal article" date="2015" name="Genome Announc.">
        <title>Draft Genome Sequence of Thiostrepton-Producing Streptomyces azureus ATCC 14921.</title>
        <authorList>
            <person name="Sakihara K."/>
            <person name="Maeda J."/>
            <person name="Tashiro K."/>
            <person name="Fujino Y."/>
            <person name="Kuhara S."/>
            <person name="Ohshima T."/>
            <person name="Ogata S."/>
            <person name="Doi K."/>
        </authorList>
    </citation>
    <scope>NUCLEOTIDE SEQUENCE [LARGE SCALE GENOMIC DNA]</scope>
    <source>
        <strain evidence="1">ATCC14921</strain>
    </source>
</reference>
<evidence type="ECO:0000313" key="1">
    <source>
        <dbReference type="EMBL" id="GAP46892.1"/>
    </source>
</evidence>
<gene>
    <name evidence="1" type="ORF">SAZU_1629</name>
</gene>
<protein>
    <submittedName>
        <fullName evidence="1">Uncharacterized protein</fullName>
    </submittedName>
</protein>
<dbReference type="EMBL" id="DF968221">
    <property type="protein sequence ID" value="GAP46892.1"/>
    <property type="molecule type" value="Genomic_DNA"/>
</dbReference>
<evidence type="ECO:0000313" key="2">
    <source>
        <dbReference type="Proteomes" id="UP000053859"/>
    </source>
</evidence>